<dbReference type="SUPFAM" id="SSF141130">
    <property type="entry name" value="Acetamidase/Formamidase-like"/>
    <property type="match status" value="1"/>
</dbReference>
<dbReference type="InterPro" id="IPR004304">
    <property type="entry name" value="FmdA_AmdA"/>
</dbReference>
<accession>A0A1I5EC29</accession>
<proteinExistence type="predicted"/>
<protein>
    <submittedName>
        <fullName evidence="1">Acetamidase/formamidase</fullName>
    </submittedName>
</protein>
<dbReference type="Pfam" id="PF03069">
    <property type="entry name" value="FmdA_AmdA"/>
    <property type="match status" value="2"/>
</dbReference>
<dbReference type="Proteomes" id="UP000183642">
    <property type="component" value="Unassembled WGS sequence"/>
</dbReference>
<reference evidence="2" key="1">
    <citation type="submission" date="2016-10" db="EMBL/GenBank/DDBJ databases">
        <authorList>
            <person name="Varghese N."/>
            <person name="Submissions S."/>
        </authorList>
    </citation>
    <scope>NUCLEOTIDE SEQUENCE [LARGE SCALE GENOMIC DNA]</scope>
    <source>
        <strain evidence="2">DSM 43161</strain>
    </source>
</reference>
<dbReference type="Gene3D" id="3.10.28.20">
    <property type="entry name" value="Acetamidase/Formamidase-like domains"/>
    <property type="match status" value="1"/>
</dbReference>
<dbReference type="EMBL" id="FOWE01000003">
    <property type="protein sequence ID" value="SFO09178.1"/>
    <property type="molecule type" value="Genomic_DNA"/>
</dbReference>
<keyword evidence="2" id="KW-1185">Reference proteome</keyword>
<organism evidence="1 2">
    <name type="scientific">Geodermatophilus obscurus</name>
    <dbReference type="NCBI Taxonomy" id="1861"/>
    <lineage>
        <taxon>Bacteria</taxon>
        <taxon>Bacillati</taxon>
        <taxon>Actinomycetota</taxon>
        <taxon>Actinomycetes</taxon>
        <taxon>Geodermatophilales</taxon>
        <taxon>Geodermatophilaceae</taxon>
        <taxon>Geodermatophilus</taxon>
    </lineage>
</organism>
<name>A0A1I5EC29_9ACTN</name>
<dbReference type="RefSeq" id="WP_075012755.1">
    <property type="nucleotide sequence ID" value="NZ_FOWE01000003.1"/>
</dbReference>
<evidence type="ECO:0000313" key="1">
    <source>
        <dbReference type="EMBL" id="SFO09178.1"/>
    </source>
</evidence>
<dbReference type="OrthoDB" id="9785236at2"/>
<dbReference type="GO" id="GO:0016811">
    <property type="term" value="F:hydrolase activity, acting on carbon-nitrogen (but not peptide) bonds, in linear amides"/>
    <property type="evidence" value="ECO:0007669"/>
    <property type="project" value="InterPro"/>
</dbReference>
<dbReference type="PANTHER" id="PTHR31891:SF1">
    <property type="entry name" value="FORMAMIDASE C869.04-RELATED"/>
    <property type="match status" value="1"/>
</dbReference>
<dbReference type="Gene3D" id="2.60.120.580">
    <property type="entry name" value="Acetamidase/Formamidase-like domains"/>
    <property type="match status" value="1"/>
</dbReference>
<evidence type="ECO:0000313" key="2">
    <source>
        <dbReference type="Proteomes" id="UP000183642"/>
    </source>
</evidence>
<sequence length="312" mass="32394">MGAVPTVGTHPHTLHGWFDRDLPPVLTVDPGTTVRFRTLDSGWFLEPDTGGDVADRRRAPGFTPDAGHALTGPVQVRGARAGQVLEVRVDSVVPASWGTAYGGLLGTAWNARLGLTGPAVHAWSIDVDAGTARNQHGHTVAVRPFLGVIGMPPAEPGRHSTIPPRWHGGNLDCRELVAGSTLYLPIPVDGALLSVGDAHAAQGDGEVGGTAIECGAERADLTLDVRDDLLGRPLATPVARTPAGWVCLGIGDDLDEAATEAMDAMLDLMGALHGLPRSDAMALAGVVVDLRVTQVVNQVFGVHAVLPAGALR</sequence>
<dbReference type="AlphaFoldDB" id="A0A1I5EC29"/>
<dbReference type="PANTHER" id="PTHR31891">
    <property type="entry name" value="FORMAMIDASE C869.04-RELATED"/>
    <property type="match status" value="1"/>
</dbReference>
<gene>
    <name evidence="1" type="ORF">SAMN05660359_01330</name>
</gene>